<organism evidence="2">
    <name type="scientific">marine sediment metagenome</name>
    <dbReference type="NCBI Taxonomy" id="412755"/>
    <lineage>
        <taxon>unclassified sequences</taxon>
        <taxon>metagenomes</taxon>
        <taxon>ecological metagenomes</taxon>
    </lineage>
</organism>
<keyword evidence="1" id="KW-1133">Transmembrane helix</keyword>
<proteinExistence type="predicted"/>
<protein>
    <submittedName>
        <fullName evidence="2">Uncharacterized protein</fullName>
    </submittedName>
</protein>
<keyword evidence="1" id="KW-0812">Transmembrane</keyword>
<comment type="caution">
    <text evidence="2">The sequence shown here is derived from an EMBL/GenBank/DDBJ whole genome shotgun (WGS) entry which is preliminary data.</text>
</comment>
<dbReference type="EMBL" id="LAZR01004583">
    <property type="protein sequence ID" value="KKN07322.1"/>
    <property type="molecule type" value="Genomic_DNA"/>
</dbReference>
<feature type="transmembrane region" description="Helical" evidence="1">
    <location>
        <begin position="43"/>
        <end position="73"/>
    </location>
</feature>
<gene>
    <name evidence="2" type="ORF">LCGC14_1068390</name>
</gene>
<name>A0A0F9N669_9ZZZZ</name>
<evidence type="ECO:0000256" key="1">
    <source>
        <dbReference type="SAM" id="Phobius"/>
    </source>
</evidence>
<evidence type="ECO:0000313" key="2">
    <source>
        <dbReference type="EMBL" id="KKN07322.1"/>
    </source>
</evidence>
<keyword evidence="1" id="KW-0472">Membrane</keyword>
<dbReference type="AlphaFoldDB" id="A0A0F9N669"/>
<accession>A0A0F9N669</accession>
<reference evidence="2" key="1">
    <citation type="journal article" date="2015" name="Nature">
        <title>Complex archaea that bridge the gap between prokaryotes and eukaryotes.</title>
        <authorList>
            <person name="Spang A."/>
            <person name="Saw J.H."/>
            <person name="Jorgensen S.L."/>
            <person name="Zaremba-Niedzwiedzka K."/>
            <person name="Martijn J."/>
            <person name="Lind A.E."/>
            <person name="van Eijk R."/>
            <person name="Schleper C."/>
            <person name="Guy L."/>
            <person name="Ettema T.J."/>
        </authorList>
    </citation>
    <scope>NUCLEOTIDE SEQUENCE</scope>
</reference>
<sequence>MITKTKLAVLGTLLLSSLFLFVSNASAQVGIQEDIQGFITEFASLFMFIIVALIFVDVLMFKIAGVSILKWIFERFGA</sequence>